<organism evidence="6 7">
    <name type="scientific">Coemansia thaxteri</name>
    <dbReference type="NCBI Taxonomy" id="2663907"/>
    <lineage>
        <taxon>Eukaryota</taxon>
        <taxon>Fungi</taxon>
        <taxon>Fungi incertae sedis</taxon>
        <taxon>Zoopagomycota</taxon>
        <taxon>Kickxellomycotina</taxon>
        <taxon>Kickxellomycetes</taxon>
        <taxon>Kickxellales</taxon>
        <taxon>Kickxellaceae</taxon>
        <taxon>Coemansia</taxon>
    </lineage>
</organism>
<dbReference type="EMBL" id="JANBQF010000050">
    <property type="protein sequence ID" value="KAJ2006721.1"/>
    <property type="molecule type" value="Genomic_DNA"/>
</dbReference>
<proteinExistence type="inferred from homology"/>
<sequence>MSTNECREFLRKVKNPDQDIRSMAISDLLSHLANMTGSLTRDDSDQYTQALVVLLLDAQSYVQNLATECLGQIFKLIDSNTTFNTVGNICTRISQRDIADGASALSVALRVLVSRVAESTEDKSFVTQLAYPIVSALSESKNMPPDVNIDMFTALADIVENVGSLLAADDEPADSIQALLLDYSAHPNPTIVRRAFAVLGKFVVHVSGDRSKSALDTIFQRYKDSTKDSDKSMLLGVLVAIARQRSARIKHLALPIIDCELETVDDCDSELRVTSLLAFETLARHCPELASARTNEIYAAAIKAAKYDPNYNHGDDSDGGDADDVMGSASDDDLEEEFGDEFDEDIYDDNEDISWNVRVGGVRLLGTLVKSNLLCSEDAATKIGSVLIGRFKERLDIVRIEVLATYTAMLEEIKVRLGPPPATVLAQTQSMDVESAAANAVVRQAPQAVSALLSAARQYPRSTETKQLMFTIFNRLCTIRRSVLDDALASILGAVVSALAANDFAGALQSAATNIVQTNLKLDVLEFLREFLARDDMSDAADTFLFTVKDGIKSSVSSNTLKVPATALCVAGDMLVLLRVAADSSALDVSRYVPWIEDMVNLAVSVAGTSDQLLRASAYNFIGTTLCQFGDVVDGALVDQTLAMLTTWKNGTANVLALIHALNIAVSPSTHLSRQSIVAVVPSALEQIDPLLRQSDIKVCTSALGVIRCLSSYYDLANPTVSERIMHGIVAIIEKSPLSPPVVALHALADICAHVPEESAKRVAHSLVKLLSVASVHDNQSNVALERVYEVVGKRFPTTAEQWKVEILGNWQQAYEEFVKQRSAKSNDAIQAQFPSSMLATAARSLLALFVGRHKTADQAWTSEFLSELLHAVPKSTVEVAHTCLALRVLGYAARGGLLAQEPELTKQLYSYAASENDDVRNEAAFALGSHVGNNPDMLAALFNNATASSGASGTSKMQAVKAALDLAIGIKRDACAAESLWAQVTSFVQESQKPVSDVVAQGLAVFATTFPDVYVPRLASCIASSENAVAKVLFITAFRTVIADKHLSAQCDEQIKLVLSTALASITDADVNVRRLTMLALFSLIQTKKELLEDLIPTIQPALFQQTEVDASLVRKIKMGPFTKTVDDGLEARKCAYQCVHMLIRHAPLVVDGAAVVDSVVRGISDEQEIRIIVQHIVTESIATLANCYAEKLEDIVGAVETARSVKIPAKAVKQEIDKHNELLKSTIAIFVNLMPIIKPSRLQSGVFARVQEDMNNPANDEMYLYYKSCIESSGAPK</sequence>
<dbReference type="AlphaFoldDB" id="A0A9W8EJH7"/>
<keyword evidence="2" id="KW-0677">Repeat</keyword>
<dbReference type="PANTHER" id="PTHR12696">
    <property type="entry name" value="TIP120"/>
    <property type="match status" value="1"/>
</dbReference>
<accession>A0A9W8EJH7</accession>
<comment type="caution">
    <text evidence="6">The sequence shown here is derived from an EMBL/GenBank/DDBJ whole genome shotgun (WGS) entry which is preliminary data.</text>
</comment>
<gene>
    <name evidence="6" type="ORF">H4R26_001218</name>
</gene>
<evidence type="ECO:0000259" key="5">
    <source>
        <dbReference type="Pfam" id="PF08623"/>
    </source>
</evidence>
<evidence type="ECO:0000313" key="7">
    <source>
        <dbReference type="Proteomes" id="UP001150907"/>
    </source>
</evidence>
<feature type="domain" description="TATA-binding protein interacting (TIP20)" evidence="5">
    <location>
        <begin position="1092"/>
        <end position="1240"/>
    </location>
</feature>
<feature type="region of interest" description="Disordered" evidence="4">
    <location>
        <begin position="312"/>
        <end position="334"/>
    </location>
</feature>
<keyword evidence="3" id="KW-0833">Ubl conjugation pathway</keyword>
<feature type="compositionally biased region" description="Acidic residues" evidence="4">
    <location>
        <begin position="317"/>
        <end position="334"/>
    </location>
</feature>
<evidence type="ECO:0000256" key="2">
    <source>
        <dbReference type="ARBA" id="ARBA00022737"/>
    </source>
</evidence>
<comment type="similarity">
    <text evidence="1">Belongs to the CAND family.</text>
</comment>
<reference evidence="6" key="1">
    <citation type="submission" date="2022-07" db="EMBL/GenBank/DDBJ databases">
        <title>Phylogenomic reconstructions and comparative analyses of Kickxellomycotina fungi.</title>
        <authorList>
            <person name="Reynolds N.K."/>
            <person name="Stajich J.E."/>
            <person name="Barry K."/>
            <person name="Grigoriev I.V."/>
            <person name="Crous P."/>
            <person name="Smith M.E."/>
        </authorList>
    </citation>
    <scope>NUCLEOTIDE SEQUENCE</scope>
    <source>
        <strain evidence="6">IMI 214461</strain>
    </source>
</reference>
<evidence type="ECO:0000313" key="6">
    <source>
        <dbReference type="EMBL" id="KAJ2006721.1"/>
    </source>
</evidence>
<evidence type="ECO:0000256" key="4">
    <source>
        <dbReference type="SAM" id="MobiDB-lite"/>
    </source>
</evidence>
<dbReference type="SUPFAM" id="SSF48371">
    <property type="entry name" value="ARM repeat"/>
    <property type="match status" value="1"/>
</dbReference>
<keyword evidence="7" id="KW-1185">Reference proteome</keyword>
<name>A0A9W8EJH7_9FUNG</name>
<dbReference type="InterPro" id="IPR013932">
    <property type="entry name" value="TATA-bd_TIP120"/>
</dbReference>
<dbReference type="OrthoDB" id="6260732at2759"/>
<dbReference type="InterPro" id="IPR016024">
    <property type="entry name" value="ARM-type_fold"/>
</dbReference>
<dbReference type="Gene3D" id="1.25.10.10">
    <property type="entry name" value="Leucine-rich Repeat Variant"/>
    <property type="match status" value="1"/>
</dbReference>
<protein>
    <recommendedName>
        <fullName evidence="5">TATA-binding protein interacting (TIP20) domain-containing protein</fullName>
    </recommendedName>
</protein>
<dbReference type="GO" id="GO:0010265">
    <property type="term" value="P:SCF complex assembly"/>
    <property type="evidence" value="ECO:0007669"/>
    <property type="project" value="InterPro"/>
</dbReference>
<dbReference type="Pfam" id="PF08623">
    <property type="entry name" value="TIP120"/>
    <property type="match status" value="1"/>
</dbReference>
<dbReference type="InterPro" id="IPR011989">
    <property type="entry name" value="ARM-like"/>
</dbReference>
<evidence type="ECO:0000256" key="1">
    <source>
        <dbReference type="ARBA" id="ARBA00007657"/>
    </source>
</evidence>
<dbReference type="Proteomes" id="UP001150907">
    <property type="component" value="Unassembled WGS sequence"/>
</dbReference>
<dbReference type="InterPro" id="IPR039852">
    <property type="entry name" value="CAND1/CAND2"/>
</dbReference>
<evidence type="ECO:0000256" key="3">
    <source>
        <dbReference type="ARBA" id="ARBA00022786"/>
    </source>
</evidence>